<evidence type="ECO:0000313" key="6">
    <source>
        <dbReference type="Proteomes" id="UP000587527"/>
    </source>
</evidence>
<dbReference type="Proteomes" id="UP000587527">
    <property type="component" value="Unassembled WGS sequence"/>
</dbReference>
<evidence type="ECO:0000256" key="3">
    <source>
        <dbReference type="SAM" id="Phobius"/>
    </source>
</evidence>
<accession>A0A841BX55</accession>
<evidence type="ECO:0000259" key="4">
    <source>
        <dbReference type="Pfam" id="PF13579"/>
    </source>
</evidence>
<keyword evidence="6" id="KW-1185">Reference proteome</keyword>
<dbReference type="GO" id="GO:0016757">
    <property type="term" value="F:glycosyltransferase activity"/>
    <property type="evidence" value="ECO:0007669"/>
    <property type="project" value="UniProtKB-KW"/>
</dbReference>
<keyword evidence="3" id="KW-0812">Transmembrane</keyword>
<sequence>MICPSGEEKLKHLPGSRDTAIRSFRQPFGGQGVISFAVEFIWAFLAVSWRLMGLVLRQRVRAVQACNPPDVFWPLALLMRALRKPFVFDHHDLSPELYEIKTDQPKGLVSWLLRVNEKLSMRCASWVVSTNESYRQIAIERGGCRPDRVTVVRNGPSATEVTGSATAPVGPRKRIVYLGVINEQDRVDIAVNAAARLAEMRGREGWELVIAGDGECLPALRSMVSDGKLDDVVSFTGWLGGAEVDALLASATIGIQPDPRTRMAELSTMAKTVEYVARGVPVVATDLLETVRITEGAARYVTSASPDEFAKALDEMLDDERALLSMREAGLRLFAADLAWEHQARKYISVWQRLAPVSRTIPQPRADVSLTGQNPPVNEPIN</sequence>
<dbReference type="Gene3D" id="3.40.50.2000">
    <property type="entry name" value="Glycogen Phosphorylase B"/>
    <property type="match status" value="2"/>
</dbReference>
<keyword evidence="2 5" id="KW-0808">Transferase</keyword>
<keyword evidence="3" id="KW-0472">Membrane</keyword>
<keyword evidence="1" id="KW-0328">Glycosyltransferase</keyword>
<dbReference type="Pfam" id="PF13692">
    <property type="entry name" value="Glyco_trans_1_4"/>
    <property type="match status" value="1"/>
</dbReference>
<protein>
    <submittedName>
        <fullName evidence="5">Glycosyltransferase involved in cell wall biosynthesis</fullName>
    </submittedName>
</protein>
<feature type="transmembrane region" description="Helical" evidence="3">
    <location>
        <begin position="33"/>
        <end position="52"/>
    </location>
</feature>
<comment type="caution">
    <text evidence="5">The sequence shown here is derived from an EMBL/GenBank/DDBJ whole genome shotgun (WGS) entry which is preliminary data.</text>
</comment>
<dbReference type="PANTHER" id="PTHR12526:SF624">
    <property type="entry name" value="BLR6297 PROTEIN"/>
    <property type="match status" value="1"/>
</dbReference>
<evidence type="ECO:0000313" key="5">
    <source>
        <dbReference type="EMBL" id="MBB5872078.1"/>
    </source>
</evidence>
<evidence type="ECO:0000256" key="2">
    <source>
        <dbReference type="ARBA" id="ARBA00022679"/>
    </source>
</evidence>
<dbReference type="AlphaFoldDB" id="A0A841BX55"/>
<dbReference type="PANTHER" id="PTHR12526">
    <property type="entry name" value="GLYCOSYLTRANSFERASE"/>
    <property type="match status" value="1"/>
</dbReference>
<dbReference type="SUPFAM" id="SSF53756">
    <property type="entry name" value="UDP-Glycosyltransferase/glycogen phosphorylase"/>
    <property type="match status" value="1"/>
</dbReference>
<dbReference type="EMBL" id="JACHMN010000003">
    <property type="protein sequence ID" value="MBB5872078.1"/>
    <property type="molecule type" value="Genomic_DNA"/>
</dbReference>
<name>A0A841BX55_9ACTN</name>
<proteinExistence type="predicted"/>
<dbReference type="InterPro" id="IPR028098">
    <property type="entry name" value="Glyco_trans_4-like_N"/>
</dbReference>
<keyword evidence="3" id="KW-1133">Transmembrane helix</keyword>
<dbReference type="Pfam" id="PF13579">
    <property type="entry name" value="Glyco_trans_4_4"/>
    <property type="match status" value="1"/>
</dbReference>
<organism evidence="5 6">
    <name type="scientific">Allocatelliglobosispora scoriae</name>
    <dbReference type="NCBI Taxonomy" id="643052"/>
    <lineage>
        <taxon>Bacteria</taxon>
        <taxon>Bacillati</taxon>
        <taxon>Actinomycetota</taxon>
        <taxon>Actinomycetes</taxon>
        <taxon>Micromonosporales</taxon>
        <taxon>Micromonosporaceae</taxon>
        <taxon>Allocatelliglobosispora</taxon>
    </lineage>
</organism>
<gene>
    <name evidence="5" type="ORF">F4553_005512</name>
</gene>
<reference evidence="5 6" key="1">
    <citation type="submission" date="2020-08" db="EMBL/GenBank/DDBJ databases">
        <title>Sequencing the genomes of 1000 actinobacteria strains.</title>
        <authorList>
            <person name="Klenk H.-P."/>
        </authorList>
    </citation>
    <scope>NUCLEOTIDE SEQUENCE [LARGE SCALE GENOMIC DNA]</scope>
    <source>
        <strain evidence="5 6">DSM 45362</strain>
    </source>
</reference>
<feature type="domain" description="Glycosyltransferase subfamily 4-like N-terminal" evidence="4">
    <location>
        <begin position="32"/>
        <end position="155"/>
    </location>
</feature>
<evidence type="ECO:0000256" key="1">
    <source>
        <dbReference type="ARBA" id="ARBA00022676"/>
    </source>
</evidence>
<dbReference type="CDD" id="cd03794">
    <property type="entry name" value="GT4_WbuB-like"/>
    <property type="match status" value="1"/>
</dbReference>